<keyword evidence="1" id="KW-0472">Membrane</keyword>
<accession>A0A426FQ15</accession>
<evidence type="ECO:0000256" key="1">
    <source>
        <dbReference type="SAM" id="Phobius"/>
    </source>
</evidence>
<dbReference type="GO" id="GO:0016020">
    <property type="term" value="C:membrane"/>
    <property type="evidence" value="ECO:0007669"/>
    <property type="project" value="InterPro"/>
</dbReference>
<dbReference type="AlphaFoldDB" id="A0A426FQ15"/>
<keyword evidence="3" id="KW-1185">Reference proteome</keyword>
<name>A0A426FQ15_9BURK</name>
<feature type="transmembrane region" description="Helical" evidence="1">
    <location>
        <begin position="193"/>
        <end position="215"/>
    </location>
</feature>
<keyword evidence="1" id="KW-1133">Transmembrane helix</keyword>
<dbReference type="InterPro" id="IPR003425">
    <property type="entry name" value="CCB3/YggT"/>
</dbReference>
<dbReference type="EMBL" id="RRUE01000001">
    <property type="protein sequence ID" value="RRN44759.1"/>
    <property type="molecule type" value="Genomic_DNA"/>
</dbReference>
<sequence>MGECAHATRQGHRVTGGAVVCCGLSFSTVDVFRGIKMQPILWMLIQTVASLVASVCLLRAYARYHGMHPHGNPLVGFAHALSQWLVLPLSRVVRPSGRIDWPSLAGAVLIGLATALMFSALWGLALNPLYILLVGVLWVVRWGLYLAMMLIIASAVLSLINPQAPLAWPLAALTSPLLRPFRRVVPLMGQFDLSPLVALLVIQVLLVLLDPTLVLSTMGGLARYSAG</sequence>
<reference evidence="2 3" key="1">
    <citation type="submission" date="2018-11" db="EMBL/GenBank/DDBJ databases">
        <title>Genome sequencing of Lautropia sp. KCOM 2505 (= ChDC F240).</title>
        <authorList>
            <person name="Kook J.-K."/>
            <person name="Park S.-N."/>
            <person name="Lim Y.K."/>
        </authorList>
    </citation>
    <scope>NUCLEOTIDE SEQUENCE [LARGE SCALE GENOMIC DNA]</scope>
    <source>
        <strain evidence="2 3">KCOM 2505</strain>
    </source>
</reference>
<comment type="caution">
    <text evidence="2">The sequence shown here is derived from an EMBL/GenBank/DDBJ whole genome shotgun (WGS) entry which is preliminary data.</text>
</comment>
<dbReference type="Proteomes" id="UP000270261">
    <property type="component" value="Unassembled WGS sequence"/>
</dbReference>
<dbReference type="Pfam" id="PF02325">
    <property type="entry name" value="CCB3_YggT"/>
    <property type="match status" value="1"/>
</dbReference>
<gene>
    <name evidence="2" type="ORF">EHV23_00185</name>
</gene>
<feature type="transmembrane region" description="Helical" evidence="1">
    <location>
        <begin position="40"/>
        <end position="62"/>
    </location>
</feature>
<proteinExistence type="predicted"/>
<organism evidence="2 3">
    <name type="scientific">Lautropia dentalis</name>
    <dbReference type="NCBI Taxonomy" id="2490857"/>
    <lineage>
        <taxon>Bacteria</taxon>
        <taxon>Pseudomonadati</taxon>
        <taxon>Pseudomonadota</taxon>
        <taxon>Betaproteobacteria</taxon>
        <taxon>Burkholderiales</taxon>
        <taxon>Burkholderiaceae</taxon>
        <taxon>Lautropia</taxon>
    </lineage>
</organism>
<feature type="transmembrane region" description="Helical" evidence="1">
    <location>
        <begin position="130"/>
        <end position="157"/>
    </location>
</feature>
<keyword evidence="1" id="KW-0812">Transmembrane</keyword>
<feature type="transmembrane region" description="Helical" evidence="1">
    <location>
        <begin position="104"/>
        <end position="124"/>
    </location>
</feature>
<evidence type="ECO:0000313" key="3">
    <source>
        <dbReference type="Proteomes" id="UP000270261"/>
    </source>
</evidence>
<evidence type="ECO:0000313" key="2">
    <source>
        <dbReference type="EMBL" id="RRN44759.1"/>
    </source>
</evidence>
<protein>
    <submittedName>
        <fullName evidence="2">YggT family protein</fullName>
    </submittedName>
</protein>